<dbReference type="InterPro" id="IPR027417">
    <property type="entry name" value="P-loop_NTPase"/>
</dbReference>
<dbReference type="InterPro" id="IPR032781">
    <property type="entry name" value="ABC_tran_Xtn"/>
</dbReference>
<dbReference type="PANTHER" id="PTHR42855">
    <property type="entry name" value="ABC TRANSPORTER ATP-BINDING SUBUNIT"/>
    <property type="match status" value="1"/>
</dbReference>
<dbReference type="Gene3D" id="3.40.50.300">
    <property type="entry name" value="P-loop containing nucleotide triphosphate hydrolases"/>
    <property type="match status" value="2"/>
</dbReference>
<dbReference type="GO" id="GO:0005524">
    <property type="term" value="F:ATP binding"/>
    <property type="evidence" value="ECO:0007669"/>
    <property type="project" value="UniProtKB-KW"/>
</dbReference>
<dbReference type="NCBIfam" id="NF000355">
    <property type="entry name" value="ribo_prot_ABC_F"/>
    <property type="match status" value="1"/>
</dbReference>
<dbReference type="InterPro" id="IPR003439">
    <property type="entry name" value="ABC_transporter-like_ATP-bd"/>
</dbReference>
<dbReference type="FunFam" id="3.40.50.300:FF:000011">
    <property type="entry name" value="Putative ABC transporter ATP-binding component"/>
    <property type="match status" value="1"/>
</dbReference>
<dbReference type="PROSITE" id="PS50893">
    <property type="entry name" value="ABC_TRANSPORTER_2"/>
    <property type="match status" value="2"/>
</dbReference>
<keyword evidence="3" id="KW-0175">Coiled coil</keyword>
<evidence type="ECO:0000256" key="3">
    <source>
        <dbReference type="SAM" id="Coils"/>
    </source>
</evidence>
<dbReference type="Pfam" id="PF00005">
    <property type="entry name" value="ABC_tran"/>
    <property type="match status" value="2"/>
</dbReference>
<organism evidence="5 6">
    <name type="scientific">Paenibacillus sedimenti</name>
    <dbReference type="NCBI Taxonomy" id="2770274"/>
    <lineage>
        <taxon>Bacteria</taxon>
        <taxon>Bacillati</taxon>
        <taxon>Bacillota</taxon>
        <taxon>Bacilli</taxon>
        <taxon>Bacillales</taxon>
        <taxon>Paenibacillaceae</taxon>
        <taxon>Paenibacillus</taxon>
    </lineage>
</organism>
<reference evidence="5" key="1">
    <citation type="submission" date="2020-09" db="EMBL/GenBank/DDBJ databases">
        <title>Draft Genome Sequence of Paenibacillus sp. WST5.</title>
        <authorList>
            <person name="Bao Z."/>
        </authorList>
    </citation>
    <scope>NUCLEOTIDE SEQUENCE</scope>
    <source>
        <strain evidence="5">WST5</strain>
    </source>
</reference>
<keyword evidence="6" id="KW-1185">Reference proteome</keyword>
<dbReference type="SMART" id="SM00382">
    <property type="entry name" value="AAA"/>
    <property type="match status" value="2"/>
</dbReference>
<evidence type="ECO:0000313" key="6">
    <source>
        <dbReference type="Proteomes" id="UP000650466"/>
    </source>
</evidence>
<evidence type="ECO:0000259" key="4">
    <source>
        <dbReference type="PROSITE" id="PS50893"/>
    </source>
</evidence>
<evidence type="ECO:0000256" key="1">
    <source>
        <dbReference type="ARBA" id="ARBA00022741"/>
    </source>
</evidence>
<dbReference type="Pfam" id="PF12848">
    <property type="entry name" value="ABC_tran_Xtn"/>
    <property type="match status" value="1"/>
</dbReference>
<keyword evidence="2" id="KW-0067">ATP-binding</keyword>
<gene>
    <name evidence="5" type="primary">abc-f</name>
    <name evidence="5" type="ORF">ICC18_09805</name>
</gene>
<feature type="domain" description="ABC transporter" evidence="4">
    <location>
        <begin position="352"/>
        <end position="567"/>
    </location>
</feature>
<dbReference type="PANTHER" id="PTHR42855:SF2">
    <property type="entry name" value="DRUG RESISTANCE ABC TRANSPORTER,ATP-BINDING PROTEIN"/>
    <property type="match status" value="1"/>
</dbReference>
<keyword evidence="1" id="KW-0547">Nucleotide-binding</keyword>
<dbReference type="PROSITE" id="PS00211">
    <property type="entry name" value="ABC_TRANSPORTER_1"/>
    <property type="match status" value="1"/>
</dbReference>
<accession>A0A926KQD2</accession>
<evidence type="ECO:0000256" key="2">
    <source>
        <dbReference type="ARBA" id="ARBA00022840"/>
    </source>
</evidence>
<dbReference type="CDD" id="cd03221">
    <property type="entry name" value="ABCF_EF-3"/>
    <property type="match status" value="2"/>
</dbReference>
<dbReference type="InterPro" id="IPR017871">
    <property type="entry name" value="ABC_transporter-like_CS"/>
</dbReference>
<dbReference type="Proteomes" id="UP000650466">
    <property type="component" value="Unassembled WGS sequence"/>
</dbReference>
<proteinExistence type="predicted"/>
<evidence type="ECO:0000313" key="5">
    <source>
        <dbReference type="EMBL" id="MBD0380408.1"/>
    </source>
</evidence>
<feature type="domain" description="ABC transporter" evidence="4">
    <location>
        <begin position="5"/>
        <end position="260"/>
    </location>
</feature>
<dbReference type="GO" id="GO:0016887">
    <property type="term" value="F:ATP hydrolysis activity"/>
    <property type="evidence" value="ECO:0007669"/>
    <property type="project" value="InterPro"/>
</dbReference>
<dbReference type="SUPFAM" id="SSF52540">
    <property type="entry name" value="P-loop containing nucleoside triphosphate hydrolases"/>
    <property type="match status" value="2"/>
</dbReference>
<dbReference type="AlphaFoldDB" id="A0A926KQD2"/>
<dbReference type="RefSeq" id="WP_188174212.1">
    <property type="nucleotide sequence ID" value="NZ_JACVVD010000003.1"/>
</dbReference>
<sequence>MTLLIKAMNLMKEFAGKPIFEKVDLEANAGERIAIYGRNGIGKTTLLRLLAGTLQPDRGTVERRLPLEEWGWMGQQTEADEALSTYAYVELGSPEHFEAKQHLNLLEAKMRDAADMERVLADYQEAAERYMALDGYHWESQVERKLLQLGLGRELWELPLGKLSGGQKTRAQLARLMVREPQLLLLDEPTNHLDAESLDWLEAWLRAYPGTVVFVSHDRHFMDRVATCLVELTPTGSRRYKGGYSDYTRQKELELRTQEQLYCKQQQLREQLEESIRTYRQWFHQGEKNARMAEVPIQRGYFQARAGTHVSRMNAKMKELERLEADRVEKPREAAHLKVKLGASEFASHTLVRVERASFGYGGGRQLFADLSLSVERGDRLAVLGPNGSGKTTLLKLLVGELEPAAGIVRQHPQTSIGYLSQELEHLDEGVTLLDSLLALPAMTQTQARTILGCFLFSGEDVRKRIGDLSMGERCRVAFLKLYFSGANLLVLDEPTNYLDIDTRERIEQALLHYPGAMVIVSHDRYFIRKLAQKLLWLGGERGPISFAGTYDEYAEAKRMKEQEGSPELLARANEKRQLELTLAQLMSEGAWQPEIAQEQLQQIRDIKSRLAELE</sequence>
<comment type="caution">
    <text evidence="5">The sequence shown here is derived from an EMBL/GenBank/DDBJ whole genome shotgun (WGS) entry which is preliminary data.</text>
</comment>
<dbReference type="InterPro" id="IPR003593">
    <property type="entry name" value="AAA+_ATPase"/>
</dbReference>
<feature type="coiled-coil region" evidence="3">
    <location>
        <begin position="106"/>
        <end position="133"/>
    </location>
</feature>
<protein>
    <submittedName>
        <fullName evidence="5">ABC-F type ribosomal protection protein</fullName>
    </submittedName>
</protein>
<name>A0A926KQD2_9BACL</name>
<dbReference type="EMBL" id="JACVVD010000003">
    <property type="protein sequence ID" value="MBD0380408.1"/>
    <property type="molecule type" value="Genomic_DNA"/>
</dbReference>
<dbReference type="InterPro" id="IPR051309">
    <property type="entry name" value="ABCF_ATPase"/>
</dbReference>